<dbReference type="Proteomes" id="UP000053825">
    <property type="component" value="Unassembled WGS sequence"/>
</dbReference>
<accession>A0A0L7RE82</accession>
<protein>
    <submittedName>
        <fullName evidence="7">Protein MAK16 like protein A</fullName>
    </submittedName>
</protein>
<feature type="region of interest" description="Disordered" evidence="4">
    <location>
        <begin position="383"/>
        <end position="494"/>
    </location>
</feature>
<dbReference type="GO" id="GO:0030687">
    <property type="term" value="C:preribosome, large subunit precursor"/>
    <property type="evidence" value="ECO:0007669"/>
    <property type="project" value="TreeGrafter"/>
</dbReference>
<sequence length="494" mass="57729">MHLWGGEANSNAVEVGNAVYSAECHRLLLYNLYEVGLQRISLHLLILPISVVGLNIISNFIALNLKGHNKTSDFLHCRYFRTCDMKSHKGLIYLFCGDRTFRMHLWGGEANSNAVEVGNAVYSAECHRLLLYNLYEVGLQRISLHLLILPISVVGLNIISNFIALNLKGHNKTSDFLHCRYFRTCDMKSHKGVIYLFCGDSTKTQRFCRNEYNLTGLCSRASCPLANSQYATIREENGIIYLYMRTAERVHFLKNSWEKVKLSRNFEKAIQQINENLLYWSGFIKAKCKQRFIKITQYLIRMRKLRLRRQKQIIPIQRKIERRERRREEKALIAARLENAIEKQLMERLKQGMYNDIYNFPQKVFDKAVEAVEVEETIAKEVELELEADERERERETNEPHFVEAETEDENEDDDFEVQEVSMNEDSDSGQKEQVELSSDFESETSDIEDIVPSTSKKTKKPTIKKGKLQKKARPNVEIEYETEKEPYQRERAR</sequence>
<keyword evidence="3" id="KW-0539">Nucleus</keyword>
<evidence type="ECO:0000256" key="4">
    <source>
        <dbReference type="SAM" id="MobiDB-lite"/>
    </source>
</evidence>
<keyword evidence="5" id="KW-0472">Membrane</keyword>
<dbReference type="PANTHER" id="PTHR23405">
    <property type="entry name" value="MAINTENANCE OF KILLER 16 MAK16 PROTEIN-RELATED"/>
    <property type="match status" value="1"/>
</dbReference>
<evidence type="ECO:0000313" key="7">
    <source>
        <dbReference type="EMBL" id="KOC69282.1"/>
    </source>
</evidence>
<organism evidence="7 8">
    <name type="scientific">Habropoda laboriosa</name>
    <dbReference type="NCBI Taxonomy" id="597456"/>
    <lineage>
        <taxon>Eukaryota</taxon>
        <taxon>Metazoa</taxon>
        <taxon>Ecdysozoa</taxon>
        <taxon>Arthropoda</taxon>
        <taxon>Hexapoda</taxon>
        <taxon>Insecta</taxon>
        <taxon>Pterygota</taxon>
        <taxon>Neoptera</taxon>
        <taxon>Endopterygota</taxon>
        <taxon>Hymenoptera</taxon>
        <taxon>Apocrita</taxon>
        <taxon>Aculeata</taxon>
        <taxon>Apoidea</taxon>
        <taxon>Anthophila</taxon>
        <taxon>Apidae</taxon>
        <taxon>Habropoda</taxon>
    </lineage>
</organism>
<comment type="subcellular location">
    <subcellularLocation>
        <location evidence="1">Nucleus</location>
    </subcellularLocation>
</comment>
<dbReference type="STRING" id="597456.A0A0L7RE82"/>
<keyword evidence="8" id="KW-1185">Reference proteome</keyword>
<name>A0A0L7RE82_9HYME</name>
<dbReference type="AlphaFoldDB" id="A0A0L7RE82"/>
<evidence type="ECO:0000256" key="5">
    <source>
        <dbReference type="SAM" id="Phobius"/>
    </source>
</evidence>
<keyword evidence="5" id="KW-1133">Transmembrane helix</keyword>
<feature type="compositionally biased region" description="Basic residues" evidence="4">
    <location>
        <begin position="457"/>
        <end position="474"/>
    </location>
</feature>
<evidence type="ECO:0000256" key="3">
    <source>
        <dbReference type="ARBA" id="ARBA00023242"/>
    </source>
</evidence>
<dbReference type="GO" id="GO:0000470">
    <property type="term" value="P:maturation of LSU-rRNA"/>
    <property type="evidence" value="ECO:0007669"/>
    <property type="project" value="TreeGrafter"/>
</dbReference>
<proteinExistence type="inferred from homology"/>
<dbReference type="GO" id="GO:0000460">
    <property type="term" value="P:maturation of 5.8S rRNA"/>
    <property type="evidence" value="ECO:0007669"/>
    <property type="project" value="TreeGrafter"/>
</dbReference>
<dbReference type="GO" id="GO:0005730">
    <property type="term" value="C:nucleolus"/>
    <property type="evidence" value="ECO:0007669"/>
    <property type="project" value="TreeGrafter"/>
</dbReference>
<feature type="transmembrane region" description="Helical" evidence="5">
    <location>
        <begin position="40"/>
        <end position="62"/>
    </location>
</feature>
<feature type="compositionally biased region" description="Acidic residues" evidence="4">
    <location>
        <begin position="405"/>
        <end position="428"/>
    </location>
</feature>
<evidence type="ECO:0000259" key="6">
    <source>
        <dbReference type="Pfam" id="PF01778"/>
    </source>
</evidence>
<dbReference type="EMBL" id="KQ414609">
    <property type="protein sequence ID" value="KOC69282.1"/>
    <property type="molecule type" value="Genomic_DNA"/>
</dbReference>
<dbReference type="InterPro" id="IPR029004">
    <property type="entry name" value="Ribosomal_eL28/Mak16"/>
</dbReference>
<keyword evidence="5" id="KW-0812">Transmembrane</keyword>
<feature type="domain" description="Ribosomal eL28/Mak16" evidence="6">
    <location>
        <begin position="202"/>
        <end position="298"/>
    </location>
</feature>
<dbReference type="Pfam" id="PF01778">
    <property type="entry name" value="Ribosomal_L28e"/>
    <property type="match status" value="1"/>
</dbReference>
<reference evidence="7 8" key="1">
    <citation type="submission" date="2015-07" db="EMBL/GenBank/DDBJ databases">
        <title>The genome of Habropoda laboriosa.</title>
        <authorList>
            <person name="Pan H."/>
            <person name="Kapheim K."/>
        </authorList>
    </citation>
    <scope>NUCLEOTIDE SEQUENCE [LARGE SCALE GENOMIC DNA]</scope>
    <source>
        <strain evidence="7">0110345459</strain>
    </source>
</reference>
<feature type="compositionally biased region" description="Basic and acidic residues" evidence="4">
    <location>
        <begin position="390"/>
        <end position="404"/>
    </location>
</feature>
<evidence type="ECO:0000313" key="8">
    <source>
        <dbReference type="Proteomes" id="UP000053825"/>
    </source>
</evidence>
<dbReference type="InterPro" id="IPR006958">
    <property type="entry name" value="Mak16"/>
</dbReference>
<evidence type="ECO:0000256" key="1">
    <source>
        <dbReference type="ARBA" id="ARBA00004123"/>
    </source>
</evidence>
<dbReference type="OrthoDB" id="10251342at2759"/>
<gene>
    <name evidence="7" type="ORF">WH47_05945</name>
</gene>
<feature type="compositionally biased region" description="Acidic residues" evidence="4">
    <location>
        <begin position="439"/>
        <end position="450"/>
    </location>
</feature>
<feature type="compositionally biased region" description="Basic and acidic residues" evidence="4">
    <location>
        <begin position="482"/>
        <end position="494"/>
    </location>
</feature>
<dbReference type="Pfam" id="PF04874">
    <property type="entry name" value="Mak16"/>
    <property type="match status" value="1"/>
</dbReference>
<comment type="similarity">
    <text evidence="2">Belongs to the MAK16 family.</text>
</comment>
<dbReference type="Gene3D" id="3.30.390.110">
    <property type="match status" value="1"/>
</dbReference>
<feature type="transmembrane region" description="Helical" evidence="5">
    <location>
        <begin position="144"/>
        <end position="165"/>
    </location>
</feature>
<evidence type="ECO:0000256" key="2">
    <source>
        <dbReference type="ARBA" id="ARBA00005514"/>
    </source>
</evidence>
<dbReference type="FunFam" id="3.30.390.110:FF:000001">
    <property type="entry name" value="Protein MAK16 homolog"/>
    <property type="match status" value="1"/>
</dbReference>
<dbReference type="PANTHER" id="PTHR23405:SF4">
    <property type="entry name" value="PROTEIN MAK16 HOMOLOG"/>
    <property type="match status" value="1"/>
</dbReference>